<evidence type="ECO:0000256" key="2">
    <source>
        <dbReference type="SAM" id="MobiDB-lite"/>
    </source>
</evidence>
<dbReference type="OrthoDB" id="7490061at2759"/>
<feature type="region of interest" description="Disordered" evidence="2">
    <location>
        <begin position="155"/>
        <end position="180"/>
    </location>
</feature>
<feature type="coiled-coil region" evidence="1">
    <location>
        <begin position="47"/>
        <end position="74"/>
    </location>
</feature>
<keyword evidence="4" id="KW-1185">Reference proteome</keyword>
<evidence type="ECO:0000256" key="1">
    <source>
        <dbReference type="SAM" id="Coils"/>
    </source>
</evidence>
<name>A0A8S3YB58_PARAO</name>
<feature type="compositionally biased region" description="Polar residues" evidence="2">
    <location>
        <begin position="161"/>
        <end position="175"/>
    </location>
</feature>
<dbReference type="AlphaFoldDB" id="A0A8S3YB58"/>
<dbReference type="EMBL" id="CAJQZP010001707">
    <property type="protein sequence ID" value="CAG5059978.1"/>
    <property type="molecule type" value="Genomic_DNA"/>
</dbReference>
<keyword evidence="1" id="KW-0175">Coiled coil</keyword>
<comment type="caution">
    <text evidence="3">The sequence shown here is derived from an EMBL/GenBank/DDBJ whole genome shotgun (WGS) entry which is preliminary data.</text>
</comment>
<organism evidence="3 4">
    <name type="scientific">Parnassius apollo</name>
    <name type="common">Apollo butterfly</name>
    <name type="synonym">Papilio apollo</name>
    <dbReference type="NCBI Taxonomy" id="110799"/>
    <lineage>
        <taxon>Eukaryota</taxon>
        <taxon>Metazoa</taxon>
        <taxon>Ecdysozoa</taxon>
        <taxon>Arthropoda</taxon>
        <taxon>Hexapoda</taxon>
        <taxon>Insecta</taxon>
        <taxon>Pterygota</taxon>
        <taxon>Neoptera</taxon>
        <taxon>Endopterygota</taxon>
        <taxon>Lepidoptera</taxon>
        <taxon>Glossata</taxon>
        <taxon>Ditrysia</taxon>
        <taxon>Papilionoidea</taxon>
        <taxon>Papilionidae</taxon>
        <taxon>Parnassiinae</taxon>
        <taxon>Parnassini</taxon>
        <taxon>Parnassius</taxon>
        <taxon>Parnassius</taxon>
    </lineage>
</organism>
<evidence type="ECO:0000313" key="3">
    <source>
        <dbReference type="EMBL" id="CAG5059978.1"/>
    </source>
</evidence>
<accession>A0A8S3YB58</accession>
<reference evidence="3" key="1">
    <citation type="submission" date="2021-04" db="EMBL/GenBank/DDBJ databases">
        <authorList>
            <person name="Tunstrom K."/>
        </authorList>
    </citation>
    <scope>NUCLEOTIDE SEQUENCE</scope>
</reference>
<gene>
    <name evidence="3" type="ORF">PAPOLLO_LOCUS28315</name>
</gene>
<dbReference type="Proteomes" id="UP000691718">
    <property type="component" value="Unassembled WGS sequence"/>
</dbReference>
<evidence type="ECO:0000313" key="4">
    <source>
        <dbReference type="Proteomes" id="UP000691718"/>
    </source>
</evidence>
<protein>
    <submittedName>
        <fullName evidence="3">(apollo) hypothetical protein</fullName>
    </submittedName>
</protein>
<sequence length="248" mass="28295">MEECDNITYRIQYRRNSLTDVDSDNSALFDTTISSLPNTTLNPSQTILELNEKITKLSDDLQIAHHEIENLNSENFRLKSDLQKYLKIVETYKSLNLRENKKLTPRSGRKYKQTRNIAVTPVTKSIQVMAPSARIMNNEATVKSAENTPEAERIPEPVNEDCSTQNPKTQPQISKLNMPLNDTKLSPLKKISTPEKDIAPLKKVTTTDVRKDIKHRKLCVLSNSTRRGILQAIEDNCASDFIYLNDDY</sequence>
<proteinExistence type="predicted"/>